<name>A0ABU2N6F0_9PSEU</name>
<evidence type="ECO:0008006" key="3">
    <source>
        <dbReference type="Google" id="ProtNLM"/>
    </source>
</evidence>
<reference evidence="2" key="1">
    <citation type="submission" date="2023-07" db="EMBL/GenBank/DDBJ databases">
        <title>30 novel species of actinomycetes from the DSMZ collection.</title>
        <authorList>
            <person name="Nouioui I."/>
        </authorList>
    </citation>
    <scope>NUCLEOTIDE SEQUENCE [LARGE SCALE GENOMIC DNA]</scope>
    <source>
        <strain evidence="2">DSM 45834</strain>
    </source>
</reference>
<protein>
    <recommendedName>
        <fullName evidence="3">Phytanoyl-CoA dioxygenase (PhyH)</fullName>
    </recommendedName>
</protein>
<sequence length="308" mass="33868">MVNVHIDPAFDDGERRRRLFGGDVLIYTQVPEIAAFAAYTREMITELFAPHDPLTISTVYSPEELADMLIEFKPRWIHDPRSMEHVRTIARALGCEPGNIHADVPKLRTAFPQGGLSTGIAYAFQAHRDTWYAAPKAQINWWMPVWPVAENNIMEFYPHGFGAQVENNSGDYDYYVANTWRGNIKDFSGGKDARVHPAPVNGIPADATRLTVVPPLGGIMLFSGDQLHASIPNTSGITRYSIDFRTVHIDDVHAGIGAPVADVACTGTAMRDFKRMTDGASFTDDEIAPYDSESAAGAAGIKEFVPTS</sequence>
<dbReference type="RefSeq" id="WP_311555488.1">
    <property type="nucleotide sequence ID" value="NZ_JAVREJ010000004.1"/>
</dbReference>
<dbReference type="Proteomes" id="UP001183202">
    <property type="component" value="Unassembled WGS sequence"/>
</dbReference>
<keyword evidence="2" id="KW-1185">Reference proteome</keyword>
<evidence type="ECO:0000313" key="2">
    <source>
        <dbReference type="Proteomes" id="UP001183202"/>
    </source>
</evidence>
<evidence type="ECO:0000313" key="1">
    <source>
        <dbReference type="EMBL" id="MDT0349459.1"/>
    </source>
</evidence>
<comment type="caution">
    <text evidence="1">The sequence shown here is derived from an EMBL/GenBank/DDBJ whole genome shotgun (WGS) entry which is preliminary data.</text>
</comment>
<dbReference type="EMBL" id="JAVREJ010000004">
    <property type="protein sequence ID" value="MDT0349459.1"/>
    <property type="molecule type" value="Genomic_DNA"/>
</dbReference>
<proteinExistence type="predicted"/>
<accession>A0ABU2N6F0</accession>
<gene>
    <name evidence="1" type="ORF">RM445_07955</name>
</gene>
<organism evidence="1 2">
    <name type="scientific">Pseudonocardia charpentierae</name>
    <dbReference type="NCBI Taxonomy" id="3075545"/>
    <lineage>
        <taxon>Bacteria</taxon>
        <taxon>Bacillati</taxon>
        <taxon>Actinomycetota</taxon>
        <taxon>Actinomycetes</taxon>
        <taxon>Pseudonocardiales</taxon>
        <taxon>Pseudonocardiaceae</taxon>
        <taxon>Pseudonocardia</taxon>
    </lineage>
</organism>
<dbReference type="SUPFAM" id="SSF51197">
    <property type="entry name" value="Clavaminate synthase-like"/>
    <property type="match status" value="1"/>
</dbReference>
<dbReference type="Gene3D" id="2.60.120.620">
    <property type="entry name" value="q2cbj1_9rhob like domain"/>
    <property type="match status" value="1"/>
</dbReference>